<feature type="compositionally biased region" description="Polar residues" evidence="11">
    <location>
        <begin position="43"/>
        <end position="62"/>
    </location>
</feature>
<dbReference type="GO" id="GO:0016787">
    <property type="term" value="F:hydrolase activity"/>
    <property type="evidence" value="ECO:0007669"/>
    <property type="project" value="UniProtKB-KW"/>
</dbReference>
<evidence type="ECO:0000256" key="11">
    <source>
        <dbReference type="SAM" id="MobiDB-lite"/>
    </source>
</evidence>
<dbReference type="PROSITE" id="PS50103">
    <property type="entry name" value="ZF_C3H1"/>
    <property type="match status" value="1"/>
</dbReference>
<proteinExistence type="inferred from homology"/>
<dbReference type="STRING" id="2018661.A0A2A2L352"/>
<dbReference type="InterPro" id="IPR021869">
    <property type="entry name" value="RNase_Zc3h12_NYN"/>
</dbReference>
<evidence type="ECO:0000256" key="5">
    <source>
        <dbReference type="ARBA" id="ARBA00022759"/>
    </source>
</evidence>
<dbReference type="FunFam" id="3.40.50.11980:FF:000001">
    <property type="entry name" value="ZC3H12A isoform 1"/>
    <property type="match status" value="1"/>
</dbReference>
<feature type="region of interest" description="Disordered" evidence="11">
    <location>
        <begin position="191"/>
        <end position="230"/>
    </location>
</feature>
<accession>A0A2A2L352</accession>
<feature type="compositionally biased region" description="Low complexity" evidence="11">
    <location>
        <begin position="70"/>
        <end position="85"/>
    </location>
</feature>
<evidence type="ECO:0000259" key="12">
    <source>
        <dbReference type="PROSITE" id="PS50103"/>
    </source>
</evidence>
<dbReference type="AlphaFoldDB" id="A0A2A2L352"/>
<comment type="similarity">
    <text evidence="2">Belongs to the ZC3H12 family.</text>
</comment>
<feature type="zinc finger region" description="C3H1-type" evidence="10">
    <location>
        <begin position="398"/>
        <end position="423"/>
    </location>
</feature>
<dbReference type="GO" id="GO:0036464">
    <property type="term" value="C:cytoplasmic ribonucleoprotein granule"/>
    <property type="evidence" value="ECO:0007669"/>
    <property type="project" value="TreeGrafter"/>
</dbReference>
<organism evidence="13 14">
    <name type="scientific">Diploscapter pachys</name>
    <dbReference type="NCBI Taxonomy" id="2018661"/>
    <lineage>
        <taxon>Eukaryota</taxon>
        <taxon>Metazoa</taxon>
        <taxon>Ecdysozoa</taxon>
        <taxon>Nematoda</taxon>
        <taxon>Chromadorea</taxon>
        <taxon>Rhabditida</taxon>
        <taxon>Rhabditina</taxon>
        <taxon>Rhabditomorpha</taxon>
        <taxon>Rhabditoidea</taxon>
        <taxon>Rhabditidae</taxon>
        <taxon>Diploscapter</taxon>
    </lineage>
</organism>
<feature type="domain" description="C3H1-type" evidence="12">
    <location>
        <begin position="398"/>
        <end position="423"/>
    </location>
</feature>
<dbReference type="GO" id="GO:0004521">
    <property type="term" value="F:RNA endonuclease activity"/>
    <property type="evidence" value="ECO:0007669"/>
    <property type="project" value="TreeGrafter"/>
</dbReference>
<evidence type="ECO:0000256" key="3">
    <source>
        <dbReference type="ARBA" id="ARBA00022722"/>
    </source>
</evidence>
<keyword evidence="7" id="KW-0378">Hydrolase</keyword>
<comment type="cofactor">
    <cofactor evidence="1">
        <name>Mg(2+)</name>
        <dbReference type="ChEBI" id="CHEBI:18420"/>
    </cofactor>
</comment>
<dbReference type="Gene3D" id="3.40.50.11980">
    <property type="match status" value="1"/>
</dbReference>
<evidence type="ECO:0000256" key="10">
    <source>
        <dbReference type="PROSITE-ProRule" id="PRU00723"/>
    </source>
</evidence>
<dbReference type="OrthoDB" id="392925at2759"/>
<feature type="region of interest" description="Disordered" evidence="11">
    <location>
        <begin position="1"/>
        <end position="114"/>
    </location>
</feature>
<comment type="caution">
    <text evidence="13">The sequence shown here is derived from an EMBL/GenBank/DDBJ whole genome shotgun (WGS) entry which is preliminary data.</text>
</comment>
<evidence type="ECO:0000313" key="14">
    <source>
        <dbReference type="Proteomes" id="UP000218231"/>
    </source>
</evidence>
<protein>
    <recommendedName>
        <fullName evidence="12">C3H1-type domain-containing protein</fullName>
    </recommendedName>
</protein>
<dbReference type="GO" id="GO:0008270">
    <property type="term" value="F:zinc ion binding"/>
    <property type="evidence" value="ECO:0007669"/>
    <property type="project" value="UniProtKB-KW"/>
</dbReference>
<evidence type="ECO:0000256" key="1">
    <source>
        <dbReference type="ARBA" id="ARBA00001946"/>
    </source>
</evidence>
<evidence type="ECO:0000256" key="9">
    <source>
        <dbReference type="ARBA" id="ARBA00022842"/>
    </source>
</evidence>
<dbReference type="PANTHER" id="PTHR12876">
    <property type="entry name" value="N4BP1-RELATED"/>
    <property type="match status" value="1"/>
</dbReference>
<keyword evidence="14" id="KW-1185">Reference proteome</keyword>
<dbReference type="Proteomes" id="UP000218231">
    <property type="component" value="Unassembled WGS sequence"/>
</dbReference>
<evidence type="ECO:0000256" key="4">
    <source>
        <dbReference type="ARBA" id="ARBA00022723"/>
    </source>
</evidence>
<keyword evidence="3" id="KW-0540">Nuclease</keyword>
<evidence type="ECO:0000256" key="2">
    <source>
        <dbReference type="ARBA" id="ARBA00010922"/>
    </source>
</evidence>
<evidence type="ECO:0000313" key="13">
    <source>
        <dbReference type="EMBL" id="PAV80570.1"/>
    </source>
</evidence>
<feature type="compositionally biased region" description="Low complexity" evidence="11">
    <location>
        <begin position="92"/>
        <end position="114"/>
    </location>
</feature>
<evidence type="ECO:0000256" key="6">
    <source>
        <dbReference type="ARBA" id="ARBA00022771"/>
    </source>
</evidence>
<dbReference type="EMBL" id="LIAE01007250">
    <property type="protein sequence ID" value="PAV80570.1"/>
    <property type="molecule type" value="Genomic_DNA"/>
</dbReference>
<keyword evidence="5" id="KW-0255">Endonuclease</keyword>
<dbReference type="PANTHER" id="PTHR12876:SF35">
    <property type="entry name" value="LD08718P-RELATED"/>
    <property type="match status" value="1"/>
</dbReference>
<dbReference type="InterPro" id="IPR040546">
    <property type="entry name" value="Rege-1_UBA-like"/>
</dbReference>
<keyword evidence="6 10" id="KW-0863">Zinc-finger</keyword>
<dbReference type="InterPro" id="IPR051101">
    <property type="entry name" value="ZC3H12/N4BP1_RNase_Reg"/>
</dbReference>
<dbReference type="Pfam" id="PF18039">
    <property type="entry name" value="UBA_6"/>
    <property type="match status" value="1"/>
</dbReference>
<feature type="compositionally biased region" description="Basic residues" evidence="11">
    <location>
        <begin position="1"/>
        <end position="13"/>
    </location>
</feature>
<dbReference type="Pfam" id="PF11977">
    <property type="entry name" value="RNase_Zc3h12a"/>
    <property type="match status" value="1"/>
</dbReference>
<evidence type="ECO:0000256" key="8">
    <source>
        <dbReference type="ARBA" id="ARBA00022833"/>
    </source>
</evidence>
<feature type="compositionally biased region" description="Polar residues" evidence="11">
    <location>
        <begin position="218"/>
        <end position="230"/>
    </location>
</feature>
<keyword evidence="8 10" id="KW-0862">Zinc</keyword>
<dbReference type="InterPro" id="IPR000571">
    <property type="entry name" value="Znf_CCCH"/>
</dbReference>
<dbReference type="GO" id="GO:0003729">
    <property type="term" value="F:mRNA binding"/>
    <property type="evidence" value="ECO:0007669"/>
    <property type="project" value="TreeGrafter"/>
</dbReference>
<keyword evidence="4 10" id="KW-0479">Metal-binding</keyword>
<sequence length="672" mass="74341">MESRHHPKLRRVSRGAPIRVEPPPRLCSASDDSQPAQHIPADRTTSTPTVAFDLSNLNSHSVNKFPRQHSTATSTNSSSAGSSVSKGRMDDSCYSSGSEESQSHASLSRESSDALSSDLSMSRLKIDDYYGSEAVTPVAVCPYDLLDFAISCGYTEQQLLTVLQKIGFDAGQDRVLAELVQLRKSMERTAAVRMNSSSRGAPAPGLTARRTDSAPIIRTNTSSPNGVQEQKSALRPIVIDGSNIAMTHGRKEIFSCAGIKDCVRFFVERGHKDILVFIPQFRREIARADCPITDQHVLNDLDNEGKIVWTPSRRINGRRIVCHDDRYILKTAEEKDAVIVSNDEYRDLVRENPSYRKLVENRLLMYSFVDGKFMPPDDPLGRHGPKLDQFLGAQTGISPNIQPCPYAKKCTYGNKCKYYHPERLNGIHVSVTERLMKEKSLKKSLSATTRPSMQFEAMKNAAIMSQPPPINGIPLNCLPNHNSVGRTQSLNAQLESHLVQQTNQENHLPHPMAPPHHLQLVNCVTSVPPPSWPYPAQQQMHNRLNVGRNQSFPLSPNSGTGNPMPRPTLPITSVPPPTASSAFGETTREGQMYTPSTAVWGESELSVGPLSTANRSMADNSEASRARLQYHLCQLFPEPVVVAIMEAHPNETNSQVLCERILAMRRGFQNTP</sequence>
<reference evidence="13 14" key="1">
    <citation type="journal article" date="2017" name="Curr. Biol.">
        <title>Genome architecture and evolution of a unichromosomal asexual nematode.</title>
        <authorList>
            <person name="Fradin H."/>
            <person name="Zegar C."/>
            <person name="Gutwein M."/>
            <person name="Lucas J."/>
            <person name="Kovtun M."/>
            <person name="Corcoran D."/>
            <person name="Baugh L.R."/>
            <person name="Kiontke K."/>
            <person name="Gunsalus K."/>
            <person name="Fitch D.H."/>
            <person name="Piano F."/>
        </authorList>
    </citation>
    <scope>NUCLEOTIDE SEQUENCE [LARGE SCALE GENOMIC DNA]</scope>
    <source>
        <strain evidence="13">PF1309</strain>
    </source>
</reference>
<feature type="compositionally biased region" description="Pro residues" evidence="11">
    <location>
        <begin position="564"/>
        <end position="578"/>
    </location>
</feature>
<feature type="region of interest" description="Disordered" evidence="11">
    <location>
        <begin position="553"/>
        <end position="589"/>
    </location>
</feature>
<dbReference type="GO" id="GO:0005634">
    <property type="term" value="C:nucleus"/>
    <property type="evidence" value="ECO:0007669"/>
    <property type="project" value="TreeGrafter"/>
</dbReference>
<keyword evidence="9" id="KW-0460">Magnesium</keyword>
<name>A0A2A2L352_9BILA</name>
<evidence type="ECO:0000256" key="7">
    <source>
        <dbReference type="ARBA" id="ARBA00022801"/>
    </source>
</evidence>
<gene>
    <name evidence="13" type="ORF">WR25_19112</name>
</gene>